<feature type="signal peptide" evidence="1">
    <location>
        <begin position="1"/>
        <end position="33"/>
    </location>
</feature>
<dbReference type="Pfam" id="PF13385">
    <property type="entry name" value="Laminin_G_3"/>
    <property type="match status" value="1"/>
</dbReference>
<dbReference type="Pfam" id="PF05345">
    <property type="entry name" value="He_PIG"/>
    <property type="match status" value="1"/>
</dbReference>
<dbReference type="Gene3D" id="2.60.120.200">
    <property type="match status" value="1"/>
</dbReference>
<feature type="chain" id="PRO_5043522648" evidence="1">
    <location>
        <begin position="34"/>
        <end position="715"/>
    </location>
</feature>
<name>A0AAX3SJD5_9BURK</name>
<proteinExistence type="predicted"/>
<accession>A0AAX3SJD5</accession>
<dbReference type="AlphaFoldDB" id="A0AAX3SJD5"/>
<evidence type="ECO:0000313" key="2">
    <source>
        <dbReference type="EMBL" id="WFF80125.1"/>
    </source>
</evidence>
<gene>
    <name evidence="2" type="ORF">PYR84_24860</name>
</gene>
<dbReference type="Proteomes" id="UP001219066">
    <property type="component" value="Chromosome"/>
</dbReference>
<sequence length="715" mass="75490">MSELFKVKRIARQAGAKFLLLLAMLASSSQSIAQSLTEITGRIESNITLRAAQSPYTFQGAVVLGNDATMSVEPGVTIRMARNASFTLQKGAFNAVGTSTKPIVITSAESTPAAGDWGTWRFTAGTNNSLTRLAYVHFEYGEGIAIEASSPQISNTIIHHHNAPAVIMDLESSPVGNGNSAYGNLLNAIVVPSGHIRNSITWGLLGIPYLVQQGLIHVGQEALAIKPASLKLNPGTESSLQISIDTAAPSGGMTLDAGSSNPSVASISTSIFIPEGQHSADLKVQANNLGLAKITVSHVSLGIAEAQVEVRDMPLLSLAPSSAVLNQGVRTAMTVCLPNPEARDVPVQLTVANPSVLNVSASVVLQAGQQCAGFDVTGLAAGATRLTAHAENFSSVLATLVVRGETTVSVPTDKRLLVSAARGESYFSQLSGHVVSSASSSVVWMLAAGTLPDGLTLNAQGLISGVSTAANGYYKFAVQAFDPDSNVLESFDVEMGVGAVVLLMHFDGENSGTTFFEETGKNVSRSGTVLTMGDVKKVGTASVRFNGSGSMLHVPYSEDMNLSSSDFTIEFWLYLRAWSGTSLYGTVLSKRTSGADHDYSIINNDAEIGFQYASPTAGNAWFSMGLHDVAQNQWAHFAVSRLGNQLYSYRNGVEMNRLTLSRDLNNSALITQFGQSLGYGDSYLNANVDELRITKGVARYIGGFTPPTRASDFPR</sequence>
<dbReference type="SUPFAM" id="SSF49899">
    <property type="entry name" value="Concanavalin A-like lectins/glucanases"/>
    <property type="match status" value="1"/>
</dbReference>
<evidence type="ECO:0000313" key="3">
    <source>
        <dbReference type="Proteomes" id="UP001219066"/>
    </source>
</evidence>
<protein>
    <submittedName>
        <fullName evidence="2">LamG domain-containing protein</fullName>
    </submittedName>
</protein>
<dbReference type="InterPro" id="IPR013783">
    <property type="entry name" value="Ig-like_fold"/>
</dbReference>
<reference evidence="2" key="1">
    <citation type="submission" date="2023-03" db="EMBL/GenBank/DDBJ databases">
        <title>Synergistic degradation of erythromycin by symbiotic bacteria Ery-6A and Ery-6B and application in simulated water remediation.</title>
        <authorList>
            <person name="Xu S."/>
        </authorList>
    </citation>
    <scope>NUCLEOTIDE SEQUENCE</scope>
    <source>
        <strain evidence="2">Ery-6A</strain>
    </source>
</reference>
<keyword evidence="1" id="KW-0732">Signal</keyword>
<dbReference type="Gene3D" id="2.60.40.10">
    <property type="entry name" value="Immunoglobulins"/>
    <property type="match status" value="1"/>
</dbReference>
<dbReference type="InterPro" id="IPR013320">
    <property type="entry name" value="ConA-like_dom_sf"/>
</dbReference>
<organism evidence="2 3">
    <name type="scientific">Delftia tsuruhatensis</name>
    <dbReference type="NCBI Taxonomy" id="180282"/>
    <lineage>
        <taxon>Bacteria</taxon>
        <taxon>Pseudomonadati</taxon>
        <taxon>Pseudomonadota</taxon>
        <taxon>Betaproteobacteria</taxon>
        <taxon>Burkholderiales</taxon>
        <taxon>Comamonadaceae</taxon>
        <taxon>Delftia</taxon>
    </lineage>
</organism>
<dbReference type="EMBL" id="CP120956">
    <property type="protein sequence ID" value="WFF80125.1"/>
    <property type="molecule type" value="Genomic_DNA"/>
</dbReference>
<dbReference type="RefSeq" id="WP_128422629.1">
    <property type="nucleotide sequence ID" value="NZ_CBCSDN010000006.1"/>
</dbReference>
<evidence type="ECO:0000256" key="1">
    <source>
        <dbReference type="SAM" id="SignalP"/>
    </source>
</evidence>